<feature type="transmembrane region" description="Helical" evidence="1">
    <location>
        <begin position="260"/>
        <end position="282"/>
    </location>
</feature>
<comment type="caution">
    <text evidence="3">The sequence shown here is derived from an EMBL/GenBank/DDBJ whole genome shotgun (WGS) entry which is preliminary data.</text>
</comment>
<keyword evidence="1" id="KW-0812">Transmembrane</keyword>
<dbReference type="Proteomes" id="UP001596380">
    <property type="component" value="Unassembled WGS sequence"/>
</dbReference>
<gene>
    <name evidence="3" type="ORF">ACFQKB_44065</name>
</gene>
<evidence type="ECO:0000256" key="1">
    <source>
        <dbReference type="SAM" id="Phobius"/>
    </source>
</evidence>
<proteinExistence type="predicted"/>
<dbReference type="EMBL" id="JBHSXS010000060">
    <property type="protein sequence ID" value="MFC6886804.1"/>
    <property type="molecule type" value="Genomic_DNA"/>
</dbReference>
<name>A0ABW2CYA0_9ACTN</name>
<protein>
    <submittedName>
        <fullName evidence="3">DUF4350 domain-containing protein</fullName>
    </submittedName>
</protein>
<dbReference type="Pfam" id="PF14258">
    <property type="entry name" value="DUF4350"/>
    <property type="match status" value="1"/>
</dbReference>
<feature type="domain" description="DUF4350" evidence="2">
    <location>
        <begin position="63"/>
        <end position="231"/>
    </location>
</feature>
<feature type="transmembrane region" description="Helical" evidence="1">
    <location>
        <begin position="30"/>
        <end position="51"/>
    </location>
</feature>
<reference evidence="4" key="1">
    <citation type="journal article" date="2019" name="Int. J. Syst. Evol. Microbiol.">
        <title>The Global Catalogue of Microorganisms (GCM) 10K type strain sequencing project: providing services to taxonomists for standard genome sequencing and annotation.</title>
        <authorList>
            <consortium name="The Broad Institute Genomics Platform"/>
            <consortium name="The Broad Institute Genome Sequencing Center for Infectious Disease"/>
            <person name="Wu L."/>
            <person name="Ma J."/>
        </authorList>
    </citation>
    <scope>NUCLEOTIDE SEQUENCE [LARGE SCALE GENOMIC DNA]</scope>
    <source>
        <strain evidence="4">JCM 3369</strain>
    </source>
</reference>
<organism evidence="3 4">
    <name type="scientific">Actinomadura yumaensis</name>
    <dbReference type="NCBI Taxonomy" id="111807"/>
    <lineage>
        <taxon>Bacteria</taxon>
        <taxon>Bacillati</taxon>
        <taxon>Actinomycetota</taxon>
        <taxon>Actinomycetes</taxon>
        <taxon>Streptosporangiales</taxon>
        <taxon>Thermomonosporaceae</taxon>
        <taxon>Actinomadura</taxon>
    </lineage>
</organism>
<sequence length="400" mass="41841">MVIQSPPRPDASGGAAEPTARQVAGRRFRAARGVVFAVLAMIVIAIVLAALRPSVSPQDLDPTSATRGGSRALAEILKGHGTPVAVARDAADASRRAGPGTVTVVTRPERLTPEDLRRLQEASGDLLLVQPGRALLDAVAPSVQRAGSSFEKAGDPGCGLSAATLAGRAEFGGSDTYTVPPGGTSCYRAGDQYRLVQYPDRGRTITVVGSAEPFTNAHLRDEGNAALAMNLAGARASVVWLIPDPPEDGADTGDRTLGDLLPFGVKLFFLELVVAVLLVALWRARRLGPVVAETLPVVVRSAETVEGRARLYRAHRARDRAADALRAGARERLVPLLGLPRGSAQDPAAAREIVTAVAARTTYDEATVGGALYGPEPADDAGLVGLTDILDDLERQVRQS</sequence>
<evidence type="ECO:0000259" key="2">
    <source>
        <dbReference type="Pfam" id="PF14258"/>
    </source>
</evidence>
<keyword evidence="4" id="KW-1185">Reference proteome</keyword>
<dbReference type="InterPro" id="IPR025646">
    <property type="entry name" value="DUF4350"/>
</dbReference>
<evidence type="ECO:0000313" key="4">
    <source>
        <dbReference type="Proteomes" id="UP001596380"/>
    </source>
</evidence>
<dbReference type="RefSeq" id="WP_160822021.1">
    <property type="nucleotide sequence ID" value="NZ_JBHSXS010000060.1"/>
</dbReference>
<keyword evidence="1" id="KW-1133">Transmembrane helix</keyword>
<keyword evidence="1" id="KW-0472">Membrane</keyword>
<evidence type="ECO:0000313" key="3">
    <source>
        <dbReference type="EMBL" id="MFC6886804.1"/>
    </source>
</evidence>
<accession>A0ABW2CYA0</accession>